<feature type="compositionally biased region" description="Low complexity" evidence="1">
    <location>
        <begin position="38"/>
        <end position="52"/>
    </location>
</feature>
<dbReference type="SUPFAM" id="SSF52968">
    <property type="entry name" value="B12-dependent dehydatase associated subunit"/>
    <property type="match status" value="1"/>
</dbReference>
<feature type="region of interest" description="Disordered" evidence="1">
    <location>
        <begin position="29"/>
        <end position="57"/>
    </location>
</feature>
<organism evidence="2 3">
    <name type="scientific">Secundilactobacillus silagei JCM 19001</name>
    <dbReference type="NCBI Taxonomy" id="1302250"/>
    <lineage>
        <taxon>Bacteria</taxon>
        <taxon>Bacillati</taxon>
        <taxon>Bacillota</taxon>
        <taxon>Bacilli</taxon>
        <taxon>Lactobacillales</taxon>
        <taxon>Lactobacillaceae</taxon>
        <taxon>Secundilactobacillus</taxon>
    </lineage>
</organism>
<dbReference type="AlphaFoldDB" id="A0A1Z5IFS0"/>
<dbReference type="STRING" id="1302250.GCA_001313225_02868"/>
<dbReference type="InterPro" id="IPR010254">
    <property type="entry name" value="B12-dep_deHydtase_bsu"/>
</dbReference>
<keyword evidence="3" id="KW-1185">Reference proteome</keyword>
<dbReference type="Proteomes" id="UP000198402">
    <property type="component" value="Unassembled WGS sequence"/>
</dbReference>
<accession>A0A1Z5IFS0</accession>
<dbReference type="EMBL" id="BCMG01000002">
    <property type="protein sequence ID" value="GAX00508.1"/>
    <property type="molecule type" value="Genomic_DNA"/>
</dbReference>
<comment type="caution">
    <text evidence="2">The sequence shown here is derived from an EMBL/GenBank/DDBJ whole genome shotgun (WGS) entry which is preliminary data.</text>
</comment>
<protein>
    <submittedName>
        <fullName evidence="2">Propanediol dehydratase medium subunit</fullName>
    </submittedName>
</protein>
<dbReference type="InterPro" id="IPR003208">
    <property type="entry name" value="Dehydtase/Dehydtase_re"/>
</dbReference>
<evidence type="ECO:0000256" key="1">
    <source>
        <dbReference type="SAM" id="MobiDB-lite"/>
    </source>
</evidence>
<reference evidence="2 3" key="1">
    <citation type="submission" date="2015-11" db="EMBL/GenBank/DDBJ databases">
        <title>Draft genome sequences of new species of the genus Lactobacillus isolated from orchardgrass silage.</title>
        <authorList>
            <person name="Tohno M."/>
            <person name="Tanizawa Y."/>
            <person name="Arita M."/>
        </authorList>
    </citation>
    <scope>NUCLEOTIDE SEQUENCE [LARGE SCALE GENOMIC DNA]</scope>
    <source>
        <strain evidence="2 3">IWT126</strain>
    </source>
</reference>
<dbReference type="RefSeq" id="WP_054656005.1">
    <property type="nucleotide sequence ID" value="NZ_BBFL01000015.1"/>
</dbReference>
<dbReference type="Pfam" id="PF02288">
    <property type="entry name" value="Dehydratase_MU"/>
    <property type="match status" value="1"/>
</dbReference>
<name>A0A1Z5IFS0_9LACO</name>
<dbReference type="NCBIfam" id="NF011616">
    <property type="entry name" value="PRK15042.1"/>
    <property type="match status" value="1"/>
</dbReference>
<dbReference type="Gene3D" id="3.40.50.10150">
    <property type="entry name" value="B12-dependent dehydatase associated subunit"/>
    <property type="match status" value="1"/>
</dbReference>
<evidence type="ECO:0000313" key="2">
    <source>
        <dbReference type="EMBL" id="GAX00508.1"/>
    </source>
</evidence>
<dbReference type="OrthoDB" id="4218at2"/>
<gene>
    <name evidence="2" type="ORF">IWT126_00523</name>
</gene>
<dbReference type="InterPro" id="IPR025541">
    <property type="entry name" value="Ppandiol/glycerol_DHydtase_msu"/>
</dbReference>
<evidence type="ECO:0000313" key="3">
    <source>
        <dbReference type="Proteomes" id="UP000198402"/>
    </source>
</evidence>
<proteinExistence type="predicted"/>
<dbReference type="PIRSF" id="PIRSF018506">
    <property type="entry name" value="Prpndl_dhdrts_md"/>
    <property type="match status" value="1"/>
</dbReference>
<sequence length="248" mass="26757">MSNTIDEDLLKRIIKQVLVESGVKTTDKPISFKDDKGSATATAGGTPTGTQTAEDRSTLDHAVPEEKLDWFKHVGVAKQGFSQDEVVIAVAPAFAEVLTKNMTGLAHKDILRQLVAGIEEEGLKARIIKVYRTSDVSFCAAEGDKLSGSGIAIGIQSKGTTVIHQKDQDPLSNLELFPQAPVLTLDTYRQIGKNAAQYAKSMSPSPVPTVNDQMARVAYQAISALLHIKETKQVVVGKPAEEIEVNFD</sequence>